<dbReference type="GO" id="GO:0070139">
    <property type="term" value="F:SUMO-specific endopeptidase activity"/>
    <property type="evidence" value="ECO:0007669"/>
    <property type="project" value="TreeGrafter"/>
</dbReference>
<reference evidence="8 9" key="1">
    <citation type="journal article" date="2012" name="Eukaryot. Cell">
        <title>Draft genome sequence of CBS 2479, the standard type strain of Trichosporon asahii.</title>
        <authorList>
            <person name="Yang R.Y."/>
            <person name="Li H.T."/>
            <person name="Zhu H."/>
            <person name="Zhou G.P."/>
            <person name="Wang M."/>
            <person name="Wang L."/>
        </authorList>
    </citation>
    <scope>NUCLEOTIDE SEQUENCE [LARGE SCALE GENOMIC DNA]</scope>
    <source>
        <strain evidence="9">ATCC 90039 / CBS 2479 / JCM 2466 / KCTC 7840 / NCYC 2677 / UAMH 7654</strain>
    </source>
</reference>
<dbReference type="Pfam" id="PF02902">
    <property type="entry name" value="Peptidase_C48"/>
    <property type="match status" value="2"/>
</dbReference>
<feature type="region of interest" description="Disordered" evidence="6">
    <location>
        <begin position="761"/>
        <end position="1111"/>
    </location>
</feature>
<feature type="compositionally biased region" description="Polar residues" evidence="6">
    <location>
        <begin position="969"/>
        <end position="984"/>
    </location>
</feature>
<feature type="compositionally biased region" description="Acidic residues" evidence="6">
    <location>
        <begin position="159"/>
        <end position="168"/>
    </location>
</feature>
<sequence length="1111" mass="120653">MLAPLEHLNGRLMEYLSIFHRSSSRESTQAPDDHQGASRQQPEMSGKRPAYGVEAPYAASLKIGNRSTTSSVYSRDPDRPANPVANESDVEVLGHIQALPRNSRSTRPRVSSSPGHEKEQRRQQIEHETGLRRPGNQTGEGSSARSNPSRFSARHSMRDEDEVPEPEENIGFPIQRPTREHRSAAPGSGRRSVGHSRKSERVSNSSPIRPSNWQEHIQVSSSEEEEKIEEQPQQRQLLSPDLPPPKLPPRSTQAASATPVMSKKAKMRKKDGTLPSEPGSSRRASLLAPKSGLPSSNVSVTPAAIDWAVVEAGNSNYVIHAQNVSLRQVGANKDHVLELVGNSGRRASLPLANVSGLQLAANISNDAVATIAKLWEGAKRSSKAVKPVSELSKRAAAAAVRRAETSKGKGKMPLSPSQSRLSFPSGVQPRRSTRHSMTAAKPTVNTLSDDESPSTNRPQRRRSPHLDKHDLPKTDNDKKWPAYDSVKKWTKSVDVFQKDFIIVPVNENLHWYLAVIVNPRALIETRLPPTDGRSPSRAASGNPSTSASTSAESSREGKDPLDVMSEGEDEGVEHIKEKVEDCHISPQPKPIQSMELNWITNQDSMTFSSPPKTPSPPASSKPKFKREAIDLSDRSNHKAVGDNLKLWLEFEARDKLQKEIEPTAIEYVEAKVPQQNNFSDCGVFVIHFLRCLLNDTEKVLEFIGKPIPYAREKEVKEEYETEMNRVWHAATTKELRANWIEIIQQLNLKYQEMKGQCESQAAASVPGVEDSQASVVQINPPDRPGPLPTVGEGAEPSTTGSTSSTGDTSSSSTSSSSSSAAPPDTRQPSEARRQDSEPMARAASKSASAAPQSEHPDPPTPTLPHHSLLSDSESEGGASREPSRMRSMSTKVSSREEIDSHVLVEDSQPKSDDESSDEPSVLFSSDRPEAETGDTIVPDTVHELSEDELATPIHLSGDQVPTAVLRAAQLSSTNSKRNSSNFGSSPVREPPSSPTTRSARKVKSSRKSAPDGYKQQTLLGYRVNGASSGPSSAAQNRPSTPEAKEPAVDPSAPSSRTRNHTYKGKKRAVSGPVVTGSERKRARSNTAGIVGQGSSSNNPIDLDPDSGSDGN</sequence>
<feature type="compositionally biased region" description="Low complexity" evidence="6">
    <location>
        <begin position="231"/>
        <end position="240"/>
    </location>
</feature>
<evidence type="ECO:0000256" key="1">
    <source>
        <dbReference type="ARBA" id="ARBA00005234"/>
    </source>
</evidence>
<dbReference type="Gene3D" id="3.40.395.10">
    <property type="entry name" value="Adenoviral Proteinase, Chain A"/>
    <property type="match status" value="1"/>
</dbReference>
<dbReference type="KEGG" id="tasa:A1Q1_01691"/>
<dbReference type="InterPro" id="IPR051947">
    <property type="entry name" value="Sentrin-specific_protease"/>
</dbReference>
<feature type="region of interest" description="Disordered" evidence="6">
    <location>
        <begin position="527"/>
        <end position="570"/>
    </location>
</feature>
<feature type="compositionally biased region" description="Low complexity" evidence="6">
    <location>
        <begin position="100"/>
        <end position="114"/>
    </location>
</feature>
<keyword evidence="2" id="KW-0597">Phosphoprotein</keyword>
<dbReference type="GO" id="GO:0016926">
    <property type="term" value="P:protein desumoylation"/>
    <property type="evidence" value="ECO:0007669"/>
    <property type="project" value="TreeGrafter"/>
</dbReference>
<evidence type="ECO:0000259" key="7">
    <source>
        <dbReference type="PROSITE" id="PS50600"/>
    </source>
</evidence>
<feature type="region of interest" description="Disordered" evidence="6">
    <location>
        <begin position="399"/>
        <end position="480"/>
    </location>
</feature>
<evidence type="ECO:0000256" key="6">
    <source>
        <dbReference type="SAM" id="MobiDB-lite"/>
    </source>
</evidence>
<evidence type="ECO:0000256" key="4">
    <source>
        <dbReference type="ARBA" id="ARBA00022786"/>
    </source>
</evidence>
<dbReference type="GO" id="GO:0005634">
    <property type="term" value="C:nucleus"/>
    <property type="evidence" value="ECO:0007669"/>
    <property type="project" value="TreeGrafter"/>
</dbReference>
<feature type="compositionally biased region" description="Basic and acidic residues" evidence="6">
    <location>
        <begin position="625"/>
        <end position="635"/>
    </location>
</feature>
<keyword evidence="5" id="KW-0378">Hydrolase</keyword>
<evidence type="ECO:0000256" key="2">
    <source>
        <dbReference type="ARBA" id="ARBA00022553"/>
    </source>
</evidence>
<feature type="region of interest" description="Disordered" evidence="6">
    <location>
        <begin position="22"/>
        <end position="295"/>
    </location>
</feature>
<feature type="compositionally biased region" description="Basic and acidic residues" evidence="6">
    <location>
        <begin position="893"/>
        <end position="913"/>
    </location>
</feature>
<proteinExistence type="inferred from homology"/>
<feature type="compositionally biased region" description="Basic and acidic residues" evidence="6">
    <location>
        <begin position="827"/>
        <end position="838"/>
    </location>
</feature>
<feature type="compositionally biased region" description="Polar residues" evidence="6">
    <location>
        <begin position="135"/>
        <end position="150"/>
    </location>
</feature>
<evidence type="ECO:0000256" key="3">
    <source>
        <dbReference type="ARBA" id="ARBA00022670"/>
    </source>
</evidence>
<gene>
    <name evidence="8" type="ORF">A1Q1_01691</name>
</gene>
<dbReference type="InterPro" id="IPR038765">
    <property type="entry name" value="Papain-like_cys_pep_sf"/>
</dbReference>
<feature type="compositionally biased region" description="Low complexity" evidence="6">
    <location>
        <begin position="797"/>
        <end position="824"/>
    </location>
</feature>
<feature type="domain" description="Ubiquitin-like protease family profile" evidence="7">
    <location>
        <begin position="398"/>
        <end position="692"/>
    </location>
</feature>
<accession>J4UDJ7</accession>
<feature type="compositionally biased region" description="Polar residues" evidence="6">
    <location>
        <begin position="443"/>
        <end position="457"/>
    </location>
</feature>
<feature type="compositionally biased region" description="Acidic residues" evidence="6">
    <location>
        <begin position="1102"/>
        <end position="1111"/>
    </location>
</feature>
<feature type="compositionally biased region" description="Basic and acidic residues" evidence="6">
    <location>
        <begin position="464"/>
        <end position="480"/>
    </location>
</feature>
<dbReference type="VEuPathDB" id="FungiDB:A1Q1_01691"/>
<dbReference type="PANTHER" id="PTHR46896">
    <property type="entry name" value="SENTRIN-SPECIFIC PROTEASE"/>
    <property type="match status" value="1"/>
</dbReference>
<feature type="compositionally biased region" description="Polar residues" evidence="6">
    <location>
        <begin position="202"/>
        <end position="217"/>
    </location>
</feature>
<protein>
    <recommendedName>
        <fullName evidence="7">Ubiquitin-like protease family profile domain-containing protein</fullName>
    </recommendedName>
</protein>
<keyword evidence="3" id="KW-0645">Protease</keyword>
<dbReference type="EMBL" id="ALBS01000177">
    <property type="protein sequence ID" value="EJT49210.1"/>
    <property type="molecule type" value="Genomic_DNA"/>
</dbReference>
<dbReference type="AlphaFoldDB" id="J4UDJ7"/>
<dbReference type="GeneID" id="25985205"/>
<dbReference type="InterPro" id="IPR003653">
    <property type="entry name" value="Peptidase_C48_C"/>
</dbReference>
<evidence type="ECO:0000313" key="8">
    <source>
        <dbReference type="EMBL" id="EJT49210.1"/>
    </source>
</evidence>
<dbReference type="GO" id="GO:0005737">
    <property type="term" value="C:cytoplasm"/>
    <property type="evidence" value="ECO:0007669"/>
    <property type="project" value="TreeGrafter"/>
</dbReference>
<feature type="compositionally biased region" description="Basic residues" evidence="6">
    <location>
        <begin position="1057"/>
        <end position="1068"/>
    </location>
</feature>
<name>J4UDJ7_TRIAS</name>
<dbReference type="OrthoDB" id="442460at2759"/>
<dbReference type="GO" id="GO:0006508">
    <property type="term" value="P:proteolysis"/>
    <property type="evidence" value="ECO:0007669"/>
    <property type="project" value="UniProtKB-KW"/>
</dbReference>
<keyword evidence="4" id="KW-0833">Ubl conjugation pathway</keyword>
<feature type="compositionally biased region" description="Basic and acidic residues" evidence="6">
    <location>
        <begin position="115"/>
        <end position="131"/>
    </location>
</feature>
<comment type="similarity">
    <text evidence="1">Belongs to the peptidase C48 family.</text>
</comment>
<feature type="compositionally biased region" description="Polar residues" evidence="6">
    <location>
        <begin position="1084"/>
        <end position="1099"/>
    </location>
</feature>
<feature type="region of interest" description="Disordered" evidence="6">
    <location>
        <begin position="603"/>
        <end position="635"/>
    </location>
</feature>
<dbReference type="PANTHER" id="PTHR46896:SF3">
    <property type="entry name" value="FI06413P-RELATED"/>
    <property type="match status" value="1"/>
</dbReference>
<evidence type="ECO:0000256" key="5">
    <source>
        <dbReference type="ARBA" id="ARBA00022801"/>
    </source>
</evidence>
<feature type="compositionally biased region" description="Polar residues" evidence="6">
    <location>
        <begin position="1025"/>
        <end position="1039"/>
    </location>
</feature>
<dbReference type="RefSeq" id="XP_014180205.1">
    <property type="nucleotide sequence ID" value="XM_014324730.1"/>
</dbReference>
<dbReference type="PROSITE" id="PS50600">
    <property type="entry name" value="ULP_PROTEASE"/>
    <property type="match status" value="1"/>
</dbReference>
<dbReference type="Proteomes" id="UP000002748">
    <property type="component" value="Unassembled WGS sequence"/>
</dbReference>
<dbReference type="HOGENOM" id="CLU_284019_0_0_1"/>
<dbReference type="SUPFAM" id="SSF54001">
    <property type="entry name" value="Cysteine proteinases"/>
    <property type="match status" value="1"/>
</dbReference>
<comment type="caution">
    <text evidence="8">The sequence shown here is derived from an EMBL/GenBank/DDBJ whole genome shotgun (WGS) entry which is preliminary data.</text>
</comment>
<feature type="compositionally biased region" description="Low complexity" evidence="6">
    <location>
        <begin position="840"/>
        <end position="850"/>
    </location>
</feature>
<evidence type="ECO:0000313" key="9">
    <source>
        <dbReference type="Proteomes" id="UP000002748"/>
    </source>
</evidence>
<organism evidence="8 9">
    <name type="scientific">Trichosporon asahii var. asahii (strain ATCC 90039 / CBS 2479 / JCM 2466 / KCTC 7840 / NBRC 103889/ NCYC 2677 / UAMH 7654)</name>
    <name type="common">Yeast</name>
    <dbReference type="NCBI Taxonomy" id="1186058"/>
    <lineage>
        <taxon>Eukaryota</taxon>
        <taxon>Fungi</taxon>
        <taxon>Dikarya</taxon>
        <taxon>Basidiomycota</taxon>
        <taxon>Agaricomycotina</taxon>
        <taxon>Tremellomycetes</taxon>
        <taxon>Trichosporonales</taxon>
        <taxon>Trichosporonaceae</taxon>
        <taxon>Trichosporon</taxon>
    </lineage>
</organism>